<dbReference type="Proteomes" id="UP001164746">
    <property type="component" value="Chromosome 3"/>
</dbReference>
<evidence type="ECO:0000313" key="1">
    <source>
        <dbReference type="EMBL" id="WAQ97876.1"/>
    </source>
</evidence>
<reference evidence="1" key="1">
    <citation type="submission" date="2022-11" db="EMBL/GenBank/DDBJ databases">
        <title>Centuries of genome instability and evolution in soft-shell clam transmissible cancer (bioRxiv).</title>
        <authorList>
            <person name="Hart S.F.M."/>
            <person name="Yonemitsu M.A."/>
            <person name="Giersch R.M."/>
            <person name="Beal B.F."/>
            <person name="Arriagada G."/>
            <person name="Davis B.W."/>
            <person name="Ostrander E.A."/>
            <person name="Goff S.P."/>
            <person name="Metzger M.J."/>
        </authorList>
    </citation>
    <scope>NUCLEOTIDE SEQUENCE</scope>
    <source>
        <strain evidence="1">MELC-2E11</strain>
        <tissue evidence="1">Siphon/mantle</tissue>
    </source>
</reference>
<keyword evidence="2" id="KW-1185">Reference proteome</keyword>
<accession>A0ABY7DJJ9</accession>
<feature type="non-terminal residue" evidence="1">
    <location>
        <position position="1"/>
    </location>
</feature>
<organism evidence="1 2">
    <name type="scientific">Mya arenaria</name>
    <name type="common">Soft-shell clam</name>
    <dbReference type="NCBI Taxonomy" id="6604"/>
    <lineage>
        <taxon>Eukaryota</taxon>
        <taxon>Metazoa</taxon>
        <taxon>Spiralia</taxon>
        <taxon>Lophotrochozoa</taxon>
        <taxon>Mollusca</taxon>
        <taxon>Bivalvia</taxon>
        <taxon>Autobranchia</taxon>
        <taxon>Heteroconchia</taxon>
        <taxon>Euheterodonta</taxon>
        <taxon>Imparidentia</taxon>
        <taxon>Neoheterodontei</taxon>
        <taxon>Myida</taxon>
        <taxon>Myoidea</taxon>
        <taxon>Myidae</taxon>
        <taxon>Mya</taxon>
    </lineage>
</organism>
<protein>
    <submittedName>
        <fullName evidence="1">Uncharacterized protein</fullName>
    </submittedName>
</protein>
<evidence type="ECO:0000313" key="2">
    <source>
        <dbReference type="Proteomes" id="UP001164746"/>
    </source>
</evidence>
<name>A0ABY7DJJ9_MYAAR</name>
<dbReference type="EMBL" id="CP111014">
    <property type="protein sequence ID" value="WAQ97876.1"/>
    <property type="molecule type" value="Genomic_DNA"/>
</dbReference>
<proteinExistence type="predicted"/>
<gene>
    <name evidence="1" type="ORF">MAR_022249</name>
</gene>
<sequence>IKVSLPQCCECWSCWDMYVTMPDWKDPMVKVFDMLYFTETHLSNEVSDSIVKLNNFNTVYRKDVNNFSGWILIYVDNDQVSKRVTEFENAVSESIWIKLNDCVNRYLLCTLYRHPNTRVKFWDRFETSLERAIEIPYE</sequence>